<comment type="pathway">
    <text evidence="7">Cofactor biosynthesis; pyridoxine 5'-phosphate biosynthesis; pyridoxine 5'-phosphate from D-erythrose 4-phosphate: step 4/5.</text>
</comment>
<dbReference type="PANTHER" id="PTHR30004">
    <property type="entry name" value="4-HYDROXYTHREONINE-4-PHOSPHATE DEHYDROGENASE"/>
    <property type="match status" value="1"/>
</dbReference>
<keyword evidence="6 7" id="KW-0664">Pyridoxine biosynthesis</keyword>
<dbReference type="GO" id="GO:0050570">
    <property type="term" value="F:4-hydroxythreonine-4-phosphate dehydrogenase activity"/>
    <property type="evidence" value="ECO:0007669"/>
    <property type="project" value="UniProtKB-UniRule"/>
</dbReference>
<feature type="binding site" evidence="7">
    <location>
        <position position="221"/>
    </location>
    <ligand>
        <name>a divalent metal cation</name>
        <dbReference type="ChEBI" id="CHEBI:60240"/>
        <note>ligand shared between dimeric partners</note>
    </ligand>
</feature>
<proteinExistence type="inferred from homology"/>
<comment type="subunit">
    <text evidence="7">Homodimer.</text>
</comment>
<comment type="catalytic activity">
    <reaction evidence="7">
        <text>4-(phosphooxy)-L-threonine + NAD(+) = 3-amino-2-oxopropyl phosphate + CO2 + NADH</text>
        <dbReference type="Rhea" id="RHEA:32275"/>
        <dbReference type="ChEBI" id="CHEBI:16526"/>
        <dbReference type="ChEBI" id="CHEBI:57279"/>
        <dbReference type="ChEBI" id="CHEBI:57540"/>
        <dbReference type="ChEBI" id="CHEBI:57945"/>
        <dbReference type="ChEBI" id="CHEBI:58452"/>
        <dbReference type="EC" id="1.1.1.262"/>
    </reaction>
</comment>
<dbReference type="GO" id="GO:0005737">
    <property type="term" value="C:cytoplasm"/>
    <property type="evidence" value="ECO:0007669"/>
    <property type="project" value="UniProtKB-SubCell"/>
</dbReference>
<dbReference type="InterPro" id="IPR037510">
    <property type="entry name" value="PdxA"/>
</dbReference>
<keyword evidence="4 7" id="KW-0560">Oxidoreductase</keyword>
<evidence type="ECO:0000256" key="7">
    <source>
        <dbReference type="HAMAP-Rule" id="MF_00536"/>
    </source>
</evidence>
<dbReference type="HAMAP" id="MF_00536">
    <property type="entry name" value="PdxA"/>
    <property type="match status" value="1"/>
</dbReference>
<dbReference type="NCBIfam" id="TIGR00557">
    <property type="entry name" value="pdxA"/>
    <property type="match status" value="1"/>
</dbReference>
<dbReference type="Gene3D" id="3.40.718.10">
    <property type="entry name" value="Isopropylmalate Dehydrogenase"/>
    <property type="match status" value="1"/>
</dbReference>
<keyword evidence="7" id="KW-0862">Zinc</keyword>
<feature type="binding site" evidence="7">
    <location>
        <position position="293"/>
    </location>
    <ligand>
        <name>substrate</name>
    </ligand>
</feature>
<evidence type="ECO:0000256" key="3">
    <source>
        <dbReference type="ARBA" id="ARBA00022857"/>
    </source>
</evidence>
<name>A0A3G9G6C6_9CAUL</name>
<keyword evidence="2 7" id="KW-0479">Metal-binding</keyword>
<evidence type="ECO:0000256" key="6">
    <source>
        <dbReference type="ARBA" id="ARBA00023096"/>
    </source>
</evidence>
<keyword evidence="5 7" id="KW-0520">NAD</keyword>
<dbReference type="SUPFAM" id="SSF53659">
    <property type="entry name" value="Isocitrate/Isopropylmalate dehydrogenase-like"/>
    <property type="match status" value="1"/>
</dbReference>
<evidence type="ECO:0000256" key="1">
    <source>
        <dbReference type="ARBA" id="ARBA00022490"/>
    </source>
</evidence>
<dbReference type="UniPathway" id="UPA00244">
    <property type="reaction ID" value="UER00312"/>
</dbReference>
<dbReference type="GO" id="GO:0008270">
    <property type="term" value="F:zinc ion binding"/>
    <property type="evidence" value="ECO:0007669"/>
    <property type="project" value="UniProtKB-UniRule"/>
</dbReference>
<dbReference type="GO" id="GO:0008615">
    <property type="term" value="P:pyridoxine biosynthetic process"/>
    <property type="evidence" value="ECO:0007669"/>
    <property type="project" value="UniProtKB-UniRule"/>
</dbReference>
<dbReference type="Pfam" id="PF04166">
    <property type="entry name" value="PdxA"/>
    <property type="match status" value="1"/>
</dbReference>
<evidence type="ECO:0000313" key="8">
    <source>
        <dbReference type="EMBL" id="BBF82367.1"/>
    </source>
</evidence>
<keyword evidence="7" id="KW-0460">Magnesium</keyword>
<dbReference type="EMBL" id="AP018828">
    <property type="protein sequence ID" value="BBF82367.1"/>
    <property type="molecule type" value="Genomic_DNA"/>
</dbReference>
<feature type="binding site" evidence="7">
    <location>
        <position position="176"/>
    </location>
    <ligand>
        <name>a divalent metal cation</name>
        <dbReference type="ChEBI" id="CHEBI:60240"/>
        <note>ligand shared between dimeric partners</note>
    </ligand>
</feature>
<dbReference type="NCBIfam" id="NF003699">
    <property type="entry name" value="PRK05312.1"/>
    <property type="match status" value="1"/>
</dbReference>
<dbReference type="GO" id="GO:0042823">
    <property type="term" value="P:pyridoxal phosphate biosynthetic process"/>
    <property type="evidence" value="ECO:0007669"/>
    <property type="project" value="UniProtKB-UniRule"/>
</dbReference>
<accession>A0A3G9G6C6</accession>
<reference evidence="9" key="2">
    <citation type="journal article" date="2017" name="Plant Physiol. Biochem.">
        <title>Differential oxidative and antioxidative response of duckweed Lemna minor toward plant growth promoting/inhibiting bacteria.</title>
        <authorList>
            <person name="Ishizawa H."/>
            <person name="Kuroda M."/>
            <person name="Morikawa M."/>
            <person name="Ike M."/>
        </authorList>
    </citation>
    <scope>NUCLEOTIDE SEQUENCE [LARGE SCALE GENOMIC DNA]</scope>
    <source>
        <strain evidence="9">M6</strain>
    </source>
</reference>
<comment type="function">
    <text evidence="7">Catalyzes the NAD(P)-dependent oxidation of 4-(phosphooxy)-L-threonine (HTP) into 2-amino-3-oxo-4-(phosphooxy)butyric acid which spontaneously decarboxylates to form 3-amino-2-oxopropyl phosphate (AHAP).</text>
</comment>
<dbReference type="InterPro" id="IPR005255">
    <property type="entry name" value="PdxA_fam"/>
</dbReference>
<evidence type="ECO:0000313" key="9">
    <source>
        <dbReference type="Proteomes" id="UP000278756"/>
    </source>
</evidence>
<sequence>MRPPITAPLILSLGDPCGTGPELVHKAWAALRSRTDYAFAVLGDADLLASLGPVRPIHDLSETIAAFPDGLPVLDRPLSAPARPGQPDPVHAPHITGWIREGVALCLSGEARGLVTAPIAKSVLYATGFAFPGHTEYLGDLTADTPYPGTRGPVMMLTAPDAANDSALRVVLATIHIPLSEVKAHLSAEPLRSLAHVTHEALIRDFGVARPRLVLAGLNPHAGEDGTIGREEVDLLQPLVVALRTEGLDISGPLPADTLFHAEARRTYDAALCLYHDQGLIPLKTLDFWGGVNITLGLPLVRTSPDHGTGFAIAGKGIARPDSLINAIRAAHDISLNRAQKTT</sequence>
<evidence type="ECO:0000256" key="4">
    <source>
        <dbReference type="ARBA" id="ARBA00023002"/>
    </source>
</evidence>
<keyword evidence="1 7" id="KW-0963">Cytoplasm</keyword>
<dbReference type="Proteomes" id="UP000278756">
    <property type="component" value="Chromosome 2"/>
</dbReference>
<evidence type="ECO:0000256" key="2">
    <source>
        <dbReference type="ARBA" id="ARBA00022723"/>
    </source>
</evidence>
<keyword evidence="7" id="KW-0170">Cobalt</keyword>
<feature type="binding site" evidence="7">
    <location>
        <position position="302"/>
    </location>
    <ligand>
        <name>substrate</name>
    </ligand>
</feature>
<dbReference type="RefSeq" id="WP_126423957.1">
    <property type="nucleotide sequence ID" value="NZ_AP018828.1"/>
</dbReference>
<dbReference type="PANTHER" id="PTHR30004:SF6">
    <property type="entry name" value="D-THREONATE 4-PHOSPHATE DEHYDROGENASE"/>
    <property type="match status" value="1"/>
</dbReference>
<comment type="similarity">
    <text evidence="7">Belongs to the PdxA family.</text>
</comment>
<feature type="binding site" evidence="7">
    <location>
        <position position="135"/>
    </location>
    <ligand>
        <name>substrate</name>
    </ligand>
</feature>
<gene>
    <name evidence="7" type="primary">pdxA</name>
    <name evidence="8" type="ORF">EM6_3003</name>
</gene>
<comment type="subcellular location">
    <subcellularLocation>
        <location evidence="7">Cytoplasm</location>
    </subcellularLocation>
</comment>
<dbReference type="OrthoDB" id="9801783at2"/>
<feature type="binding site" evidence="7">
    <location>
        <position position="276"/>
    </location>
    <ligand>
        <name>a divalent metal cation</name>
        <dbReference type="ChEBI" id="CHEBI:60240"/>
        <note>ligand shared between dimeric partners</note>
    </ligand>
</feature>
<reference evidence="9" key="1">
    <citation type="journal article" date="2017" name="Biotechnol. Biofuels">
        <title>Evaluation of environmental bacterial communities as a factor affecting the growth of duckweed Lemna minor.</title>
        <authorList>
            <person name="Ishizawa H."/>
            <person name="Kuroda M."/>
            <person name="Morikawa M."/>
            <person name="Ike M."/>
        </authorList>
    </citation>
    <scope>NUCLEOTIDE SEQUENCE [LARGE SCALE GENOMIC DNA]</scope>
    <source>
        <strain evidence="9">M6</strain>
    </source>
</reference>
<protein>
    <recommendedName>
        <fullName evidence="7">4-hydroxythreonine-4-phosphate dehydrogenase</fullName>
        <ecNumber evidence="7">1.1.1.262</ecNumber>
    </recommendedName>
    <alternativeName>
        <fullName evidence="7">4-(phosphohydroxy)-L-threonine dehydrogenase</fullName>
    </alternativeName>
</protein>
<evidence type="ECO:0000256" key="5">
    <source>
        <dbReference type="ARBA" id="ARBA00023027"/>
    </source>
</evidence>
<feature type="binding site" evidence="7">
    <location>
        <position position="284"/>
    </location>
    <ligand>
        <name>substrate</name>
    </ligand>
</feature>
<dbReference type="GO" id="GO:0050897">
    <property type="term" value="F:cobalt ion binding"/>
    <property type="evidence" value="ECO:0007669"/>
    <property type="project" value="UniProtKB-UniRule"/>
</dbReference>
<organism evidence="8 9">
    <name type="scientific">Asticcacaulis excentricus</name>
    <dbReference type="NCBI Taxonomy" id="78587"/>
    <lineage>
        <taxon>Bacteria</taxon>
        <taxon>Pseudomonadati</taxon>
        <taxon>Pseudomonadota</taxon>
        <taxon>Alphaproteobacteria</taxon>
        <taxon>Caulobacterales</taxon>
        <taxon>Caulobacteraceae</taxon>
        <taxon>Asticcacaulis</taxon>
    </lineage>
</organism>
<feature type="binding site" evidence="7">
    <location>
        <position position="134"/>
    </location>
    <ligand>
        <name>substrate</name>
    </ligand>
</feature>
<keyword evidence="3 7" id="KW-0521">NADP</keyword>
<dbReference type="EC" id="1.1.1.262" evidence="7"/>
<comment type="miscellaneous">
    <text evidence="7">The active site is located at the dimer interface.</text>
</comment>
<dbReference type="GO" id="GO:0051287">
    <property type="term" value="F:NAD binding"/>
    <property type="evidence" value="ECO:0007669"/>
    <property type="project" value="InterPro"/>
</dbReference>
<dbReference type="AlphaFoldDB" id="A0A3G9G6C6"/>
<comment type="cofactor">
    <cofactor evidence="7">
        <name>Zn(2+)</name>
        <dbReference type="ChEBI" id="CHEBI:29105"/>
    </cofactor>
    <cofactor evidence="7">
        <name>Mg(2+)</name>
        <dbReference type="ChEBI" id="CHEBI:18420"/>
    </cofactor>
    <cofactor evidence="7">
        <name>Co(2+)</name>
        <dbReference type="ChEBI" id="CHEBI:48828"/>
    </cofactor>
    <text evidence="7">Binds 1 divalent metal cation per subunit. Can use ions such as Zn(2+), Mg(2+) or Co(2+).</text>
</comment>
<dbReference type="GO" id="GO:0000287">
    <property type="term" value="F:magnesium ion binding"/>
    <property type="evidence" value="ECO:0007669"/>
    <property type="project" value="UniProtKB-UniRule"/>
</dbReference>